<reference evidence="1 2" key="1">
    <citation type="journal article" date="2018" name="BMC Genomics">
        <title>The genome of Naegleria lovaniensis, the basis for a comparative approach to unravel pathogenicity factors of the human pathogenic amoeba N. fowleri.</title>
        <authorList>
            <person name="Liechti N."/>
            <person name="Schurch N."/>
            <person name="Bruggmann R."/>
            <person name="Wittwer M."/>
        </authorList>
    </citation>
    <scope>NUCLEOTIDE SEQUENCE [LARGE SCALE GENOMIC DNA]</scope>
    <source>
        <strain evidence="1 2">ATCC 30569</strain>
    </source>
</reference>
<dbReference type="GeneID" id="68092900"/>
<proteinExistence type="predicted"/>
<dbReference type="AlphaFoldDB" id="A0AA88GYB9"/>
<name>A0AA88GYB9_NAELO</name>
<evidence type="ECO:0000313" key="1">
    <source>
        <dbReference type="EMBL" id="KAG2388274.1"/>
    </source>
</evidence>
<accession>A0AA88GYB9</accession>
<dbReference type="EMBL" id="PYSW02000010">
    <property type="protein sequence ID" value="KAG2388274.1"/>
    <property type="molecule type" value="Genomic_DNA"/>
</dbReference>
<evidence type="ECO:0000313" key="2">
    <source>
        <dbReference type="Proteomes" id="UP000816034"/>
    </source>
</evidence>
<dbReference type="Proteomes" id="UP000816034">
    <property type="component" value="Unassembled WGS sequence"/>
</dbReference>
<gene>
    <name evidence="1" type="ORF">C9374_000438</name>
</gene>
<protein>
    <submittedName>
        <fullName evidence="1">Uncharacterized protein</fullName>
    </submittedName>
</protein>
<comment type="caution">
    <text evidence="1">The sequence shown here is derived from an EMBL/GenBank/DDBJ whole genome shotgun (WGS) entry which is preliminary data.</text>
</comment>
<dbReference type="RefSeq" id="XP_044552266.1">
    <property type="nucleotide sequence ID" value="XM_044694012.1"/>
</dbReference>
<sequence length="317" mass="36798">MAKKFAAASSLIAASMQELLNRTYGNCDKLLRVHVGHPQTKLPLLLNQVQQFNSQMKEFNSRFQHEKQTMPLEKQLYPKLGFLKLSIFGYQLGFYTTETMKLACLNPPKKERTTFTAGIPIHQALLLQNQLVNLFFTTQNFYKHELLGQHSEEYEEILQFYKNSTGQIDPLFENTLLSSFCVGVNAFDLLFRYSETLYAEGIYTEAEKSIRRCIEESSNASEKCYKTPQQVWRFKVMESMCMYRLGQLHARKIGELDKLSKEVLQENPALNYWFETAKKCMPQETYDEISKPDPTAIPGYHQLLYMQLEKGLDKLVS</sequence>
<organism evidence="1 2">
    <name type="scientific">Naegleria lovaniensis</name>
    <name type="common">Amoeba</name>
    <dbReference type="NCBI Taxonomy" id="51637"/>
    <lineage>
        <taxon>Eukaryota</taxon>
        <taxon>Discoba</taxon>
        <taxon>Heterolobosea</taxon>
        <taxon>Tetramitia</taxon>
        <taxon>Eutetramitia</taxon>
        <taxon>Vahlkampfiidae</taxon>
        <taxon>Naegleria</taxon>
    </lineage>
</organism>
<keyword evidence="2" id="KW-1185">Reference proteome</keyword>